<evidence type="ECO:0000313" key="2">
    <source>
        <dbReference type="Proteomes" id="UP000008144"/>
    </source>
</evidence>
<dbReference type="Ensembl" id="ENSCINT00000033557.1">
    <property type="protein sequence ID" value="ENSCINP00000033958.1"/>
    <property type="gene ID" value="ENSCING00000019626.1"/>
</dbReference>
<accession>H2XWC4</accession>
<reference evidence="2" key="1">
    <citation type="journal article" date="2002" name="Science">
        <title>The draft genome of Ciona intestinalis: insights into chordate and vertebrate origins.</title>
        <authorList>
            <person name="Dehal P."/>
            <person name="Satou Y."/>
            <person name="Campbell R.K."/>
            <person name="Chapman J."/>
            <person name="Degnan B."/>
            <person name="De Tomaso A."/>
            <person name="Davidson B."/>
            <person name="Di Gregorio A."/>
            <person name="Gelpke M."/>
            <person name="Goodstein D.M."/>
            <person name="Harafuji N."/>
            <person name="Hastings K.E."/>
            <person name="Ho I."/>
            <person name="Hotta K."/>
            <person name="Huang W."/>
            <person name="Kawashima T."/>
            <person name="Lemaire P."/>
            <person name="Martinez D."/>
            <person name="Meinertzhagen I.A."/>
            <person name="Necula S."/>
            <person name="Nonaka M."/>
            <person name="Putnam N."/>
            <person name="Rash S."/>
            <person name="Saiga H."/>
            <person name="Satake M."/>
            <person name="Terry A."/>
            <person name="Yamada L."/>
            <person name="Wang H.G."/>
            <person name="Awazu S."/>
            <person name="Azumi K."/>
            <person name="Boore J."/>
            <person name="Branno M."/>
            <person name="Chin-Bow S."/>
            <person name="DeSantis R."/>
            <person name="Doyle S."/>
            <person name="Francino P."/>
            <person name="Keys D.N."/>
            <person name="Haga S."/>
            <person name="Hayashi H."/>
            <person name="Hino K."/>
            <person name="Imai K.S."/>
            <person name="Inaba K."/>
            <person name="Kano S."/>
            <person name="Kobayashi K."/>
            <person name="Kobayashi M."/>
            <person name="Lee B.I."/>
            <person name="Makabe K.W."/>
            <person name="Manohar C."/>
            <person name="Matassi G."/>
            <person name="Medina M."/>
            <person name="Mochizuki Y."/>
            <person name="Mount S."/>
            <person name="Morishita T."/>
            <person name="Miura S."/>
            <person name="Nakayama A."/>
            <person name="Nishizaka S."/>
            <person name="Nomoto H."/>
            <person name="Ohta F."/>
            <person name="Oishi K."/>
            <person name="Rigoutsos I."/>
            <person name="Sano M."/>
            <person name="Sasaki A."/>
            <person name="Sasakura Y."/>
            <person name="Shoguchi E."/>
            <person name="Shin-i T."/>
            <person name="Spagnuolo A."/>
            <person name="Stainier D."/>
            <person name="Suzuki M.M."/>
            <person name="Tassy O."/>
            <person name="Takatori N."/>
            <person name="Tokuoka M."/>
            <person name="Yagi K."/>
            <person name="Yoshizaki F."/>
            <person name="Wada S."/>
            <person name="Zhang C."/>
            <person name="Hyatt P.D."/>
            <person name="Larimer F."/>
            <person name="Detter C."/>
            <person name="Doggett N."/>
            <person name="Glavina T."/>
            <person name="Hawkins T."/>
            <person name="Richardson P."/>
            <person name="Lucas S."/>
            <person name="Kohara Y."/>
            <person name="Levine M."/>
            <person name="Satoh N."/>
            <person name="Rokhsar D.S."/>
        </authorList>
    </citation>
    <scope>NUCLEOTIDE SEQUENCE [LARGE SCALE GENOMIC DNA]</scope>
</reference>
<reference evidence="1" key="2">
    <citation type="submission" date="2025-08" db="UniProtKB">
        <authorList>
            <consortium name="Ensembl"/>
        </authorList>
    </citation>
    <scope>IDENTIFICATION</scope>
</reference>
<sequence>MEHKRSYNKTLLDKMGLKCKKQFIVISSNLPKKGWCSLSLGGYKGNKTVYPIPL</sequence>
<dbReference type="InParanoid" id="H2XWC4"/>
<dbReference type="Proteomes" id="UP000008144">
    <property type="component" value="Unassembled WGS sequence"/>
</dbReference>
<proteinExistence type="predicted"/>
<keyword evidence="2" id="KW-1185">Reference proteome</keyword>
<organism evidence="1 2">
    <name type="scientific">Ciona intestinalis</name>
    <name type="common">Transparent sea squirt</name>
    <name type="synonym">Ascidia intestinalis</name>
    <dbReference type="NCBI Taxonomy" id="7719"/>
    <lineage>
        <taxon>Eukaryota</taxon>
        <taxon>Metazoa</taxon>
        <taxon>Chordata</taxon>
        <taxon>Tunicata</taxon>
        <taxon>Ascidiacea</taxon>
        <taxon>Phlebobranchia</taxon>
        <taxon>Cionidae</taxon>
        <taxon>Ciona</taxon>
    </lineage>
</organism>
<evidence type="ECO:0000313" key="1">
    <source>
        <dbReference type="Ensembl" id="ENSCINP00000033958.1"/>
    </source>
</evidence>
<reference evidence="1" key="3">
    <citation type="submission" date="2025-09" db="UniProtKB">
        <authorList>
            <consortium name="Ensembl"/>
        </authorList>
    </citation>
    <scope>IDENTIFICATION</scope>
</reference>
<name>H2XWC4_CIOIN</name>
<protein>
    <submittedName>
        <fullName evidence="1">Uncharacterized protein</fullName>
    </submittedName>
</protein>
<dbReference type="AlphaFoldDB" id="H2XWC4"/>
<dbReference type="HOGENOM" id="CLU_3049624_0_0_1"/>